<comment type="subunit">
    <text evidence="13">Heterodimer of AddA and AddB/RexB.</text>
</comment>
<dbReference type="RefSeq" id="WP_262562900.1">
    <property type="nucleotide sequence ID" value="NZ_JAOQJF010000001.1"/>
</dbReference>
<keyword evidence="5 13" id="KW-0347">Helicase</keyword>
<dbReference type="PANTHER" id="PTHR11070">
    <property type="entry name" value="UVRD / RECB / PCRA DNA HELICASE FAMILY MEMBER"/>
    <property type="match status" value="1"/>
</dbReference>
<feature type="binding site" evidence="14">
    <location>
        <begin position="25"/>
        <end position="32"/>
    </location>
    <ligand>
        <name>ATP</name>
        <dbReference type="ChEBI" id="CHEBI:30616"/>
    </ligand>
</feature>
<dbReference type="InterPro" id="IPR011604">
    <property type="entry name" value="PDDEXK-like_dom_sf"/>
</dbReference>
<dbReference type="EC" id="5.6.2.4" evidence="13"/>
<keyword evidence="7 13" id="KW-0067">ATP-binding</keyword>
<evidence type="ECO:0000259" key="15">
    <source>
        <dbReference type="PROSITE" id="PS51198"/>
    </source>
</evidence>
<evidence type="ECO:0000256" key="6">
    <source>
        <dbReference type="ARBA" id="ARBA00022839"/>
    </source>
</evidence>
<dbReference type="SUPFAM" id="SSF52980">
    <property type="entry name" value="Restriction endonuclease-like"/>
    <property type="match status" value="1"/>
</dbReference>
<evidence type="ECO:0000256" key="5">
    <source>
        <dbReference type="ARBA" id="ARBA00022806"/>
    </source>
</evidence>
<evidence type="ECO:0000313" key="17">
    <source>
        <dbReference type="EMBL" id="MCU6798408.1"/>
    </source>
</evidence>
<evidence type="ECO:0000256" key="2">
    <source>
        <dbReference type="ARBA" id="ARBA00022741"/>
    </source>
</evidence>
<dbReference type="EC" id="3.1.-.-" evidence="13"/>
<evidence type="ECO:0000256" key="14">
    <source>
        <dbReference type="PROSITE-ProRule" id="PRU00560"/>
    </source>
</evidence>
<gene>
    <name evidence="13 17" type="primary">addA</name>
    <name evidence="17" type="ORF">OCV69_00370</name>
</gene>
<dbReference type="InterPro" id="IPR038726">
    <property type="entry name" value="PDDEXK_AddAB-type"/>
</dbReference>
<name>A0ABT2UUR6_9FIRM</name>
<comment type="catalytic activity">
    <reaction evidence="12 13">
        <text>ATP + H2O = ADP + phosphate + H(+)</text>
        <dbReference type="Rhea" id="RHEA:13065"/>
        <dbReference type="ChEBI" id="CHEBI:15377"/>
        <dbReference type="ChEBI" id="CHEBI:15378"/>
        <dbReference type="ChEBI" id="CHEBI:30616"/>
        <dbReference type="ChEBI" id="CHEBI:43474"/>
        <dbReference type="ChEBI" id="CHEBI:456216"/>
        <dbReference type="EC" id="5.6.2.4"/>
    </reaction>
</comment>
<evidence type="ECO:0000259" key="16">
    <source>
        <dbReference type="PROSITE" id="PS51217"/>
    </source>
</evidence>
<evidence type="ECO:0000256" key="8">
    <source>
        <dbReference type="ARBA" id="ARBA00023125"/>
    </source>
</evidence>
<evidence type="ECO:0000256" key="13">
    <source>
        <dbReference type="HAMAP-Rule" id="MF_01451"/>
    </source>
</evidence>
<dbReference type="Proteomes" id="UP001652395">
    <property type="component" value="Unassembled WGS sequence"/>
</dbReference>
<dbReference type="Pfam" id="PF13361">
    <property type="entry name" value="UvrD_C"/>
    <property type="match status" value="1"/>
</dbReference>
<keyword evidence="8 13" id="KW-0238">DNA-binding</keyword>
<keyword evidence="18" id="KW-1185">Reference proteome</keyword>
<keyword evidence="3 13" id="KW-0227">DNA damage</keyword>
<evidence type="ECO:0000313" key="18">
    <source>
        <dbReference type="Proteomes" id="UP001652395"/>
    </source>
</evidence>
<evidence type="ECO:0000256" key="10">
    <source>
        <dbReference type="ARBA" id="ARBA00023235"/>
    </source>
</evidence>
<dbReference type="PROSITE" id="PS51217">
    <property type="entry name" value="UVRD_HELICASE_CTER"/>
    <property type="match status" value="1"/>
</dbReference>
<evidence type="ECO:0000256" key="7">
    <source>
        <dbReference type="ARBA" id="ARBA00022840"/>
    </source>
</evidence>
<sequence>MAEMKWTKEQQQVIDARGRNLLVSAAAGSGKTAVLVERIVRMVTDPDHPVDIDRLLVMTFTNAAAAEMRERIGDALEKRLEEEPGDRNLERQTSLIHHARITTIDSFCLKLLREHFNELDIDPGFRIGDEGELLLLQADVMKELLEDYYGREDGRFLRFVDTYASGKADGGLEDYILQVWRFSQSNPWPGQWIAACKKELSEETDGDLDGLENAEWMRFLVRDVKRQAGEFAEQLSEALETAGEENGPQAYIPMLQEDLRAMERLSEAETYKEICGILSAPMFGRLAAVRGKDVDPEKKEAVSELRNRVKDGVKKMKALYVPEDPERIYGDLLNSREPVLMLLELAEEFTARFQEAKEEKNLVDFNDLEHFALDILTAGSRDHSAGPAADELAGLYEEILVDEYQDSNEVQETLIRLISRERYGKPNVFMVGDVKQSIYKFRLARPELFMEKYESYKKEEGPYQKIELHKNFRSRPEVLASVNDIFYSIMTKSLGNIQYTEDAALYPGAGYPETEREGQARTELLLLDTGEDLFLSMDEEKADLTEKEAEARLIASKIRELTDPDRGMKVWNGKEGRYEPLKRRDIVILLRSLSGWAEEFLRVLSAEGIPAFADSRTGYFTAVEVETVLNMLAVIDNPMQDIPLAGVLRSPIGGLTDHDLAVVMAEFKRCADKGQDPGFYGAVRHFLEAGAEAFAGDELYKKLEKFQKLLQILRKEAGYLPVHRLIWKIFERTGYYDYVSAMPAGKARQANLDMLVEKACAFETTSYQSLFDFIRYIERLKKYNTDFGEAARAGENDDTVRIMSIHKSKGLEFPVVFLAGAGKKFNRQDARGKILIDDKLGIATDYLDLERKVKAPTLKKNVLSRKMNLESMGEELRILYVAMTRAKEKLFITAGDRYLGRHAEKWGGISRRRELPFTFLSTAGSYLDWLLMASENARASLSVTHVPAEELLKEAARSQAWKAETYLELKRLREEGESCPPEVLEQLCRPYPHEADIGLHAKMSVSELKEQGQFVDDGESDFLPTVPAFLRKGEEEEREQGRISRPGGAVRGTAYHRALELLSFKDAVSFGDLKAQLDAIKAQGLMAEEALRLVQPGVLWRFFQTPLAERMRRADEEGRLQKEQQFVVGIPAREMDEADSDELVLIQGIIDAWFEDGDGAVLVDYKTDRIREGEETVLLDRYRLQLIYYRRALEQITGKTVRQAFLYSLALQKEIPVF</sequence>
<feature type="domain" description="UvrD-like helicase C-terminal" evidence="16">
    <location>
        <begin position="503"/>
        <end position="810"/>
    </location>
</feature>
<evidence type="ECO:0000256" key="12">
    <source>
        <dbReference type="ARBA" id="ARBA00048988"/>
    </source>
</evidence>
<dbReference type="PROSITE" id="PS51198">
    <property type="entry name" value="UVRD_HELICASE_ATP_BIND"/>
    <property type="match status" value="1"/>
</dbReference>
<dbReference type="SUPFAM" id="SSF52540">
    <property type="entry name" value="P-loop containing nucleoside triphosphate hydrolases"/>
    <property type="match status" value="1"/>
</dbReference>
<comment type="caution">
    <text evidence="17">The sequence shown here is derived from an EMBL/GenBank/DDBJ whole genome shotgun (WGS) entry which is preliminary data.</text>
</comment>
<keyword evidence="2 13" id="KW-0547">Nucleotide-binding</keyword>
<keyword evidence="6 13" id="KW-0269">Exonuclease</keyword>
<feature type="domain" description="UvrD-like helicase ATP-binding" evidence="15">
    <location>
        <begin position="4"/>
        <end position="475"/>
    </location>
</feature>
<organism evidence="17 18">
    <name type="scientific">Alitiscatomonas aceti</name>
    <dbReference type="NCBI Taxonomy" id="2981724"/>
    <lineage>
        <taxon>Bacteria</taxon>
        <taxon>Bacillati</taxon>
        <taxon>Bacillota</taxon>
        <taxon>Clostridia</taxon>
        <taxon>Lachnospirales</taxon>
        <taxon>Lachnospiraceae</taxon>
        <taxon>Alitiscatomonas</taxon>
    </lineage>
</organism>
<proteinExistence type="inferred from homology"/>
<evidence type="ECO:0000256" key="3">
    <source>
        <dbReference type="ARBA" id="ARBA00022763"/>
    </source>
</evidence>
<keyword evidence="1 13" id="KW-0540">Nuclease</keyword>
<keyword evidence="4 13" id="KW-0378">Hydrolase</keyword>
<keyword evidence="9 13" id="KW-0234">DNA repair</keyword>
<dbReference type="Pfam" id="PF00580">
    <property type="entry name" value="UvrD-helicase"/>
    <property type="match status" value="1"/>
</dbReference>
<protein>
    <recommendedName>
        <fullName evidence="13">ATP-dependent helicase/nuclease subunit A</fullName>
        <ecNumber evidence="13">3.1.-.-</ecNumber>
        <ecNumber evidence="13">5.6.2.4</ecNumber>
    </recommendedName>
    <alternativeName>
        <fullName evidence="13">ATP-dependent helicase/nuclease AddA</fullName>
    </alternativeName>
    <alternativeName>
        <fullName evidence="13">DNA 3'-5' helicase AddA</fullName>
    </alternativeName>
</protein>
<dbReference type="InterPro" id="IPR027417">
    <property type="entry name" value="P-loop_NTPase"/>
</dbReference>
<evidence type="ECO:0000256" key="4">
    <source>
        <dbReference type="ARBA" id="ARBA00022801"/>
    </source>
</evidence>
<dbReference type="InterPro" id="IPR014017">
    <property type="entry name" value="DNA_helicase_UvrD-like_C"/>
</dbReference>
<reference evidence="17 18" key="1">
    <citation type="journal article" date="2021" name="ISME Commun">
        <title>Automated analysis of genomic sequences facilitates high-throughput and comprehensive description of bacteria.</title>
        <authorList>
            <person name="Hitch T.C.A."/>
        </authorList>
    </citation>
    <scope>NUCLEOTIDE SEQUENCE [LARGE SCALE GENOMIC DNA]</scope>
    <source>
        <strain evidence="18">f_CCE</strain>
    </source>
</reference>
<comment type="similarity">
    <text evidence="13">Belongs to the helicase family. AddA subfamily.</text>
</comment>
<keyword evidence="10 13" id="KW-0413">Isomerase</keyword>
<dbReference type="Gene3D" id="3.90.320.10">
    <property type="match status" value="1"/>
</dbReference>
<evidence type="ECO:0000256" key="1">
    <source>
        <dbReference type="ARBA" id="ARBA00022722"/>
    </source>
</evidence>
<dbReference type="Pfam" id="PF12705">
    <property type="entry name" value="PDDEXK_1"/>
    <property type="match status" value="1"/>
</dbReference>
<dbReference type="InterPro" id="IPR014152">
    <property type="entry name" value="AddA"/>
</dbReference>
<evidence type="ECO:0000256" key="9">
    <source>
        <dbReference type="ARBA" id="ARBA00023204"/>
    </source>
</evidence>
<comment type="function">
    <text evidence="13">The heterodimer acts as both an ATP-dependent DNA helicase and an ATP-dependent, dual-direction single-stranded exonuclease. Recognizes the chi site generating a DNA molecule suitable for the initiation of homologous recombination. The AddA nuclease domain is required for chi fragment generation; this subunit has the helicase and 3' -&gt; 5' nuclease activities.</text>
</comment>
<dbReference type="InterPro" id="IPR011335">
    <property type="entry name" value="Restrct_endonuc-II-like"/>
</dbReference>
<dbReference type="Gene3D" id="3.40.50.300">
    <property type="entry name" value="P-loop containing nucleotide triphosphate hydrolases"/>
    <property type="match status" value="4"/>
</dbReference>
<comment type="catalytic activity">
    <reaction evidence="11 13">
        <text>Couples ATP hydrolysis with the unwinding of duplex DNA by translocating in the 3'-5' direction.</text>
        <dbReference type="EC" id="5.6.2.4"/>
    </reaction>
</comment>
<dbReference type="CDD" id="cd17932">
    <property type="entry name" value="DEXQc_UvrD"/>
    <property type="match status" value="1"/>
</dbReference>
<comment type="cofactor">
    <cofactor evidence="13">
        <name>Mg(2+)</name>
        <dbReference type="ChEBI" id="CHEBI:18420"/>
    </cofactor>
</comment>
<dbReference type="NCBIfam" id="TIGR02785">
    <property type="entry name" value="addA_Gpos"/>
    <property type="match status" value="1"/>
</dbReference>
<dbReference type="GO" id="GO:0004386">
    <property type="term" value="F:helicase activity"/>
    <property type="evidence" value="ECO:0007669"/>
    <property type="project" value="UniProtKB-KW"/>
</dbReference>
<dbReference type="InterPro" id="IPR014016">
    <property type="entry name" value="UvrD-like_ATP-bd"/>
</dbReference>
<dbReference type="EMBL" id="JAOQJF010000001">
    <property type="protein sequence ID" value="MCU6798408.1"/>
    <property type="molecule type" value="Genomic_DNA"/>
</dbReference>
<accession>A0ABT2UUR6</accession>
<evidence type="ECO:0000256" key="11">
    <source>
        <dbReference type="ARBA" id="ARBA00034617"/>
    </source>
</evidence>
<dbReference type="InterPro" id="IPR000212">
    <property type="entry name" value="DNA_helicase_UvrD/REP"/>
</dbReference>
<dbReference type="PANTHER" id="PTHR11070:SF48">
    <property type="entry name" value="ATP-DEPENDENT HELICASE_NUCLEASE SUBUNIT A"/>
    <property type="match status" value="1"/>
</dbReference>
<dbReference type="HAMAP" id="MF_01451">
    <property type="entry name" value="AddA"/>
    <property type="match status" value="1"/>
</dbReference>